<dbReference type="AlphaFoldDB" id="A0AAN7UBM1"/>
<dbReference type="Proteomes" id="UP001305414">
    <property type="component" value="Unassembled WGS sequence"/>
</dbReference>
<gene>
    <name evidence="1" type="ORF">RRF57_001509</name>
</gene>
<evidence type="ECO:0000313" key="2">
    <source>
        <dbReference type="Proteomes" id="UP001305414"/>
    </source>
</evidence>
<protein>
    <submittedName>
        <fullName evidence="1">Uncharacterized protein</fullName>
    </submittedName>
</protein>
<sequence length="83" mass="9320">MRFIIEGCARVLTHINDPSQVMSTVQLNPRIVKKPKFLFNTGFFPKRARAASSLESRAEVTEEMTPGRECIATFDSLSESMVV</sequence>
<dbReference type="EMBL" id="JAWHQM010000002">
    <property type="protein sequence ID" value="KAK5625794.1"/>
    <property type="molecule type" value="Genomic_DNA"/>
</dbReference>
<comment type="caution">
    <text evidence="1">The sequence shown here is derived from an EMBL/GenBank/DDBJ whole genome shotgun (WGS) entry which is preliminary data.</text>
</comment>
<keyword evidence="2" id="KW-1185">Reference proteome</keyword>
<evidence type="ECO:0000313" key="1">
    <source>
        <dbReference type="EMBL" id="KAK5625794.1"/>
    </source>
</evidence>
<proteinExistence type="predicted"/>
<accession>A0AAN7UBM1</accession>
<reference evidence="1 2" key="1">
    <citation type="submission" date="2023-10" db="EMBL/GenBank/DDBJ databases">
        <title>Draft genome sequence of Xylaria bambusicola isolate GMP-LS, the root and basal stem rot pathogen of sugarcane in Indonesia.</title>
        <authorList>
            <person name="Selvaraj P."/>
            <person name="Muralishankar V."/>
            <person name="Muruganantham S."/>
            <person name="Sp S."/>
            <person name="Haryani S."/>
            <person name="Lau K.J.X."/>
            <person name="Naqvi N.I."/>
        </authorList>
    </citation>
    <scope>NUCLEOTIDE SEQUENCE [LARGE SCALE GENOMIC DNA]</scope>
    <source>
        <strain evidence="1">GMP-LS</strain>
    </source>
</reference>
<organism evidence="1 2">
    <name type="scientific">Xylaria bambusicola</name>
    <dbReference type="NCBI Taxonomy" id="326684"/>
    <lineage>
        <taxon>Eukaryota</taxon>
        <taxon>Fungi</taxon>
        <taxon>Dikarya</taxon>
        <taxon>Ascomycota</taxon>
        <taxon>Pezizomycotina</taxon>
        <taxon>Sordariomycetes</taxon>
        <taxon>Xylariomycetidae</taxon>
        <taxon>Xylariales</taxon>
        <taxon>Xylariaceae</taxon>
        <taxon>Xylaria</taxon>
    </lineage>
</organism>
<name>A0AAN7UBM1_9PEZI</name>